<evidence type="ECO:0000313" key="1">
    <source>
        <dbReference type="EMBL" id="MFC7320552.1"/>
    </source>
</evidence>
<dbReference type="EMBL" id="JBHTBY010000006">
    <property type="protein sequence ID" value="MFC7320552.1"/>
    <property type="molecule type" value="Genomic_DNA"/>
</dbReference>
<evidence type="ECO:0008006" key="3">
    <source>
        <dbReference type="Google" id="ProtNLM"/>
    </source>
</evidence>
<protein>
    <recommendedName>
        <fullName evidence="3">YneQ</fullName>
    </recommendedName>
</protein>
<evidence type="ECO:0000313" key="2">
    <source>
        <dbReference type="Proteomes" id="UP001596494"/>
    </source>
</evidence>
<proteinExistence type="predicted"/>
<keyword evidence="2" id="KW-1185">Reference proteome</keyword>
<dbReference type="RefSeq" id="WP_289214189.1">
    <property type="nucleotide sequence ID" value="NZ_JAPVRC010000001.1"/>
</dbReference>
<sequence>MAFGVKREELVKWKKKVSGGEIAFLTHFWLDDRFPGCDTVTKVGCSDLDKLKAWGEKHGLEGQWIHHDPRYPHFDLFGDRQYEILKKEGQWNQIEHFSLHKK</sequence>
<accession>A0ABW2K2K5</accession>
<reference evidence="2" key="1">
    <citation type="journal article" date="2019" name="Int. J. Syst. Evol. Microbiol.">
        <title>The Global Catalogue of Microorganisms (GCM) 10K type strain sequencing project: providing services to taxonomists for standard genome sequencing and annotation.</title>
        <authorList>
            <consortium name="The Broad Institute Genomics Platform"/>
            <consortium name="The Broad Institute Genome Sequencing Center for Infectious Disease"/>
            <person name="Wu L."/>
            <person name="Ma J."/>
        </authorList>
    </citation>
    <scope>NUCLEOTIDE SEQUENCE [LARGE SCALE GENOMIC DNA]</scope>
    <source>
        <strain evidence="2">CCUG 73951</strain>
    </source>
</reference>
<name>A0ABW2K2K5_9BACI</name>
<dbReference type="Proteomes" id="UP001596494">
    <property type="component" value="Unassembled WGS sequence"/>
</dbReference>
<comment type="caution">
    <text evidence="1">The sequence shown here is derived from an EMBL/GenBank/DDBJ whole genome shotgun (WGS) entry which is preliminary data.</text>
</comment>
<organism evidence="1 2">
    <name type="scientific">Halobacillus campisalis</name>
    <dbReference type="NCBI Taxonomy" id="435909"/>
    <lineage>
        <taxon>Bacteria</taxon>
        <taxon>Bacillati</taxon>
        <taxon>Bacillota</taxon>
        <taxon>Bacilli</taxon>
        <taxon>Bacillales</taxon>
        <taxon>Bacillaceae</taxon>
        <taxon>Halobacillus</taxon>
    </lineage>
</organism>
<gene>
    <name evidence="1" type="ORF">ACFQMN_06630</name>
</gene>